<evidence type="ECO:0000256" key="4">
    <source>
        <dbReference type="ARBA" id="ARBA00022989"/>
    </source>
</evidence>
<feature type="transmembrane region" description="Helical" evidence="6">
    <location>
        <begin position="148"/>
        <end position="167"/>
    </location>
</feature>
<evidence type="ECO:0000313" key="7">
    <source>
        <dbReference type="EMBL" id="MDC8830579.1"/>
    </source>
</evidence>
<keyword evidence="8" id="KW-1185">Reference proteome</keyword>
<organism evidence="7 8">
    <name type="scientific">Alteromonas gilva</name>
    <dbReference type="NCBI Taxonomy" id="2987522"/>
    <lineage>
        <taxon>Bacteria</taxon>
        <taxon>Pseudomonadati</taxon>
        <taxon>Pseudomonadota</taxon>
        <taxon>Gammaproteobacteria</taxon>
        <taxon>Alteromonadales</taxon>
        <taxon>Alteromonadaceae</taxon>
        <taxon>Alteromonas/Salinimonas group</taxon>
        <taxon>Alteromonas</taxon>
    </lineage>
</organism>
<feature type="transmembrane region" description="Helical" evidence="6">
    <location>
        <begin position="280"/>
        <end position="296"/>
    </location>
</feature>
<comment type="subcellular location">
    <subcellularLocation>
        <location evidence="6">Cell membrane</location>
        <topology evidence="6">Multi-pass membrane protein</topology>
    </subcellularLocation>
    <subcellularLocation>
        <location evidence="1">Membrane</location>
        <topology evidence="1">Multi-pass membrane protein</topology>
    </subcellularLocation>
</comment>
<keyword evidence="3 6" id="KW-0812">Transmembrane</keyword>
<keyword evidence="5 6" id="KW-0472">Membrane</keyword>
<reference evidence="7 8" key="1">
    <citation type="submission" date="2022-10" db="EMBL/GenBank/DDBJ databases">
        <title>Alteromonas sp. chi3 Genome sequencing.</title>
        <authorList>
            <person name="Park S."/>
        </authorList>
    </citation>
    <scope>NUCLEOTIDE SEQUENCE [LARGE SCALE GENOMIC DNA]</scope>
    <source>
        <strain evidence="8">chi3</strain>
    </source>
</reference>
<dbReference type="Proteomes" id="UP001218788">
    <property type="component" value="Unassembled WGS sequence"/>
</dbReference>
<evidence type="ECO:0000256" key="1">
    <source>
        <dbReference type="ARBA" id="ARBA00004141"/>
    </source>
</evidence>
<dbReference type="RefSeq" id="WP_273639503.1">
    <property type="nucleotide sequence ID" value="NZ_JAQQXP010000001.1"/>
</dbReference>
<comment type="caution">
    <text evidence="7">The sequence shown here is derived from an EMBL/GenBank/DDBJ whole genome shotgun (WGS) entry which is preliminary data.</text>
</comment>
<dbReference type="PANTHER" id="PTHR43701">
    <property type="entry name" value="MEMBRANE TRANSPORTER PROTEIN MJ0441-RELATED"/>
    <property type="match status" value="1"/>
</dbReference>
<evidence type="ECO:0000256" key="6">
    <source>
        <dbReference type="RuleBase" id="RU363041"/>
    </source>
</evidence>
<feature type="transmembrane region" description="Helical" evidence="6">
    <location>
        <begin position="222"/>
        <end position="243"/>
    </location>
</feature>
<keyword evidence="6" id="KW-1003">Cell membrane</keyword>
<feature type="transmembrane region" description="Helical" evidence="6">
    <location>
        <begin position="187"/>
        <end position="215"/>
    </location>
</feature>
<dbReference type="InterPro" id="IPR002781">
    <property type="entry name" value="TM_pro_TauE-like"/>
</dbReference>
<accession>A0ABT5L0M9</accession>
<protein>
    <recommendedName>
        <fullName evidence="6">Probable membrane transporter protein</fullName>
    </recommendedName>
</protein>
<feature type="transmembrane region" description="Helical" evidence="6">
    <location>
        <begin position="116"/>
        <end position="136"/>
    </location>
</feature>
<dbReference type="EMBL" id="JAQQXP010000001">
    <property type="protein sequence ID" value="MDC8830579.1"/>
    <property type="molecule type" value="Genomic_DNA"/>
</dbReference>
<gene>
    <name evidence="7" type="ORF">OIK42_07380</name>
</gene>
<feature type="transmembrane region" description="Helical" evidence="6">
    <location>
        <begin position="36"/>
        <end position="63"/>
    </location>
</feature>
<keyword evidence="4 6" id="KW-1133">Transmembrane helix</keyword>
<name>A0ABT5L0M9_9ALTE</name>
<feature type="transmembrane region" description="Helical" evidence="6">
    <location>
        <begin position="249"/>
        <end position="268"/>
    </location>
</feature>
<dbReference type="PANTHER" id="PTHR43701:SF2">
    <property type="entry name" value="MEMBRANE TRANSPORTER PROTEIN YJNA-RELATED"/>
    <property type="match status" value="1"/>
</dbReference>
<evidence type="ECO:0000256" key="2">
    <source>
        <dbReference type="ARBA" id="ARBA00009142"/>
    </source>
</evidence>
<sequence>MKKTIAAHPWITLLGFLWLLVIVTHTQFPQLIVDSGAFLLLGVVGAIFANATGAGGGVVFVPFFQQLEFTPQMSVATSFAIQCCGMTAGALSWLQYYRLTQTGNPDWRPLMTVLKITIPIGWLGIWLVQFGFERWLPALGFTHFASQLHLSFGVFSIFLAIAILATLRRLNSTVHTQDLTGADKSALALISLAGGIITAYLSVGIGELVAVYLIIRRCSVTMAIGAAVILSASAVWAGSVHHLLVTHAINWSVVLFAGAGAVIGGRLARYLVLLFPAHQIKLFFAVWVLILGILSIV</sequence>
<proteinExistence type="inferred from homology"/>
<evidence type="ECO:0000256" key="5">
    <source>
        <dbReference type="ARBA" id="ARBA00023136"/>
    </source>
</evidence>
<feature type="transmembrane region" description="Helical" evidence="6">
    <location>
        <begin position="75"/>
        <end position="96"/>
    </location>
</feature>
<evidence type="ECO:0000313" key="8">
    <source>
        <dbReference type="Proteomes" id="UP001218788"/>
    </source>
</evidence>
<evidence type="ECO:0000256" key="3">
    <source>
        <dbReference type="ARBA" id="ARBA00022692"/>
    </source>
</evidence>
<comment type="similarity">
    <text evidence="2 6">Belongs to the 4-toluene sulfonate uptake permease (TSUP) (TC 2.A.102) family.</text>
</comment>
<dbReference type="InterPro" id="IPR051598">
    <property type="entry name" value="TSUP/Inactive_protease-like"/>
</dbReference>
<dbReference type="Pfam" id="PF01925">
    <property type="entry name" value="TauE"/>
    <property type="match status" value="1"/>
</dbReference>